<proteinExistence type="predicted"/>
<evidence type="ECO:0000313" key="1">
    <source>
        <dbReference type="EMBL" id="CDL28169.1"/>
    </source>
</evidence>
<accession>W1F1A2</accession>
<dbReference type="Proteomes" id="UP000019199">
    <property type="component" value="Unassembled WGS sequence"/>
</dbReference>
<dbReference type="AlphaFoldDB" id="W1F1A2"/>
<dbReference type="EMBL" id="CBWN010000119">
    <property type="protein sequence ID" value="CDL28169.1"/>
    <property type="molecule type" value="Genomic_DNA"/>
</dbReference>
<reference evidence="1 2" key="1">
    <citation type="submission" date="2013-10" db="EMBL/GenBank/DDBJ databases">
        <title>Antibiotic resistance diversity of beta-lactamase producers in the General Hospital Vienna.</title>
        <authorList>
            <person name="Barisic I."/>
            <person name="Mitteregger D."/>
            <person name="Hirschl A.M."/>
            <person name="Noehammer C."/>
            <person name="Wiesinger-Mayr H."/>
        </authorList>
    </citation>
    <scope>NUCLEOTIDE SEQUENCE [LARGE SCALE GENOMIC DNA]</scope>
    <source>
        <strain evidence="1 2">ISC7</strain>
    </source>
</reference>
<organism evidence="1 2">
    <name type="scientific">Escherichia coli ISC7</name>
    <dbReference type="NCBI Taxonomy" id="1432555"/>
    <lineage>
        <taxon>Bacteria</taxon>
        <taxon>Pseudomonadati</taxon>
        <taxon>Pseudomonadota</taxon>
        <taxon>Gammaproteobacteria</taxon>
        <taxon>Enterobacterales</taxon>
        <taxon>Enterobacteriaceae</taxon>
        <taxon>Escherichia</taxon>
    </lineage>
</organism>
<sequence>MLLLVPQVPEQKYHNVNALIFLFAEMKELAKMFSFFGQNKTLIEDLIEHF</sequence>
<comment type="caution">
    <text evidence="1">The sequence shown here is derived from an EMBL/GenBank/DDBJ whole genome shotgun (WGS) entry which is preliminary data.</text>
</comment>
<protein>
    <submittedName>
        <fullName evidence="1">Uncharacterized protein</fullName>
    </submittedName>
</protein>
<evidence type="ECO:0000313" key="2">
    <source>
        <dbReference type="Proteomes" id="UP000019199"/>
    </source>
</evidence>
<name>W1F1A2_ECOLX</name>